<name>A0A5A7SZZ8_CUCMM</name>
<proteinExistence type="predicted"/>
<dbReference type="EMBL" id="SSTD01014872">
    <property type="protein sequence ID" value="TYK03656.1"/>
    <property type="molecule type" value="Genomic_DNA"/>
</dbReference>
<evidence type="ECO:0000313" key="2">
    <source>
        <dbReference type="EMBL" id="TYK03656.1"/>
    </source>
</evidence>
<dbReference type="AlphaFoldDB" id="A0A5A7SZZ8"/>
<sequence>MWGPACSGFSWNDDAKCIITKKEVFNNWLYPAATELLNKFFLYYDELAYMFRRDRAIGRFAETFADVGSNEFAGYEGFDMLDGNEEFPSIYS</sequence>
<evidence type="ECO:0000313" key="1">
    <source>
        <dbReference type="EMBL" id="KAA0036680.1"/>
    </source>
</evidence>
<dbReference type="PANTHER" id="PTHR46250:SF18">
    <property type="entry name" value="MYB_SANT-LIKE DOMAIN-CONTAINING PROTEIN"/>
    <property type="match status" value="1"/>
</dbReference>
<comment type="caution">
    <text evidence="1">The sequence shown here is derived from an EMBL/GenBank/DDBJ whole genome shotgun (WGS) entry which is preliminary data.</text>
</comment>
<evidence type="ECO:0000313" key="4">
    <source>
        <dbReference type="Proteomes" id="UP000321947"/>
    </source>
</evidence>
<dbReference type="EMBL" id="SSTE01019309">
    <property type="protein sequence ID" value="KAA0036680.1"/>
    <property type="molecule type" value="Genomic_DNA"/>
</dbReference>
<reference evidence="3 4" key="1">
    <citation type="submission" date="2019-08" db="EMBL/GenBank/DDBJ databases">
        <title>Draft genome sequences of two oriental melons (Cucumis melo L. var makuwa).</title>
        <authorList>
            <person name="Kwon S.-Y."/>
        </authorList>
    </citation>
    <scope>NUCLEOTIDE SEQUENCE [LARGE SCALE GENOMIC DNA]</scope>
    <source>
        <strain evidence="4">cv. Chang Bougi</strain>
        <strain evidence="3">cv. SW 3</strain>
        <tissue evidence="1">Leaf</tissue>
    </source>
</reference>
<accession>A0A5A7SZZ8</accession>
<gene>
    <name evidence="2" type="ORF">E5676_scaffold863G00090</name>
    <name evidence="1" type="ORF">E6C27_scaffold510G00240</name>
</gene>
<dbReference type="PANTHER" id="PTHR46250">
    <property type="entry name" value="MYB/SANT-LIKE DNA-BINDING DOMAIN PROTEIN-RELATED"/>
    <property type="match status" value="1"/>
</dbReference>
<dbReference type="Proteomes" id="UP000321947">
    <property type="component" value="Unassembled WGS sequence"/>
</dbReference>
<dbReference type="Proteomes" id="UP000321393">
    <property type="component" value="Unassembled WGS sequence"/>
</dbReference>
<organism evidence="1 3">
    <name type="scientific">Cucumis melo var. makuwa</name>
    <name type="common">Oriental melon</name>
    <dbReference type="NCBI Taxonomy" id="1194695"/>
    <lineage>
        <taxon>Eukaryota</taxon>
        <taxon>Viridiplantae</taxon>
        <taxon>Streptophyta</taxon>
        <taxon>Embryophyta</taxon>
        <taxon>Tracheophyta</taxon>
        <taxon>Spermatophyta</taxon>
        <taxon>Magnoliopsida</taxon>
        <taxon>eudicotyledons</taxon>
        <taxon>Gunneridae</taxon>
        <taxon>Pentapetalae</taxon>
        <taxon>rosids</taxon>
        <taxon>fabids</taxon>
        <taxon>Cucurbitales</taxon>
        <taxon>Cucurbitaceae</taxon>
        <taxon>Benincaseae</taxon>
        <taxon>Cucumis</taxon>
    </lineage>
</organism>
<evidence type="ECO:0000313" key="3">
    <source>
        <dbReference type="Proteomes" id="UP000321393"/>
    </source>
</evidence>
<protein>
    <submittedName>
        <fullName evidence="1">Retrotransposon protein</fullName>
    </submittedName>
</protein>